<dbReference type="Proteomes" id="UP000886757">
    <property type="component" value="Unassembled WGS sequence"/>
</dbReference>
<evidence type="ECO:0000313" key="10">
    <source>
        <dbReference type="EMBL" id="HIR14654.1"/>
    </source>
</evidence>
<dbReference type="PANTHER" id="PTHR43075:SF1">
    <property type="entry name" value="FORMATE LYASE ACTIVATING ENZYME, PUTATIVE (AFU_ORTHOLOGUE AFUA_2G15630)-RELATED"/>
    <property type="match status" value="1"/>
</dbReference>
<dbReference type="EMBL" id="DVGK01000140">
    <property type="protein sequence ID" value="HIR14654.1"/>
    <property type="molecule type" value="Genomic_DNA"/>
</dbReference>
<dbReference type="InterPro" id="IPR001989">
    <property type="entry name" value="Radical_activat_CS"/>
</dbReference>
<dbReference type="PIRSF" id="PIRSF004869">
    <property type="entry name" value="PflX_prd"/>
    <property type="match status" value="1"/>
</dbReference>
<dbReference type="InterPro" id="IPR016431">
    <property type="entry name" value="Pyrv-formate_lyase-activ_prd"/>
</dbReference>
<dbReference type="InterPro" id="IPR007197">
    <property type="entry name" value="rSAM"/>
</dbReference>
<feature type="binding site" evidence="8">
    <location>
        <position position="69"/>
    </location>
    <ligand>
        <name>[4Fe-4S] cluster</name>
        <dbReference type="ChEBI" id="CHEBI:49883"/>
        <note>4Fe-4S-S-AdoMet</note>
    </ligand>
</feature>
<feature type="binding site" evidence="8">
    <location>
        <position position="76"/>
    </location>
    <ligand>
        <name>[4Fe-4S] cluster</name>
        <dbReference type="ChEBI" id="CHEBI:49883"/>
        <note>4Fe-4S-S-AdoMet</note>
    </ligand>
</feature>
<evidence type="ECO:0000256" key="4">
    <source>
        <dbReference type="ARBA" id="ARBA00022723"/>
    </source>
</evidence>
<dbReference type="InterPro" id="IPR058240">
    <property type="entry name" value="rSAM_sf"/>
</dbReference>
<gene>
    <name evidence="10" type="ORF">IAB31_12110</name>
</gene>
<feature type="domain" description="Radical SAM core" evidence="9">
    <location>
        <begin position="65"/>
        <end position="198"/>
    </location>
</feature>
<dbReference type="InterPro" id="IPR013785">
    <property type="entry name" value="Aldolase_TIM"/>
</dbReference>
<dbReference type="Pfam" id="PF04055">
    <property type="entry name" value="Radical_SAM"/>
    <property type="match status" value="1"/>
</dbReference>
<keyword evidence="2" id="KW-0004">4Fe-4S</keyword>
<comment type="caution">
    <text evidence="10">The sequence shown here is derived from an EMBL/GenBank/DDBJ whole genome shotgun (WGS) entry which is preliminary data.</text>
</comment>
<keyword evidence="6 8" id="KW-0408">Iron</keyword>
<evidence type="ECO:0000259" key="9">
    <source>
        <dbReference type="Pfam" id="PF04055"/>
    </source>
</evidence>
<accession>A0A9D1DA35</accession>
<comment type="cofactor">
    <cofactor evidence="8">
        <name>[4Fe-4S] cluster</name>
        <dbReference type="ChEBI" id="CHEBI:49883"/>
    </cofactor>
    <text evidence="8">Binds 1 [4Fe-4S] cluster. The cluster is coordinated with 3 cysteines and an exchangeable S-adenosyl-L-methionine.</text>
</comment>
<evidence type="ECO:0000256" key="3">
    <source>
        <dbReference type="ARBA" id="ARBA00022691"/>
    </source>
</evidence>
<reference evidence="10" key="1">
    <citation type="submission" date="2020-10" db="EMBL/GenBank/DDBJ databases">
        <authorList>
            <person name="Gilroy R."/>
        </authorList>
    </citation>
    <scope>NUCLEOTIDE SEQUENCE</scope>
    <source>
        <strain evidence="10">ChiSjej4B22-8148</strain>
    </source>
</reference>
<evidence type="ECO:0000256" key="1">
    <source>
        <dbReference type="ARBA" id="ARBA00009777"/>
    </source>
</evidence>
<evidence type="ECO:0000256" key="8">
    <source>
        <dbReference type="PIRSR" id="PIRSR004869-50"/>
    </source>
</evidence>
<dbReference type="PANTHER" id="PTHR43075">
    <property type="entry name" value="FORMATE LYASE ACTIVATING ENZYME, PUTATIVE (AFU_ORTHOLOGUE AFUA_2G15630)-RELATED"/>
    <property type="match status" value="1"/>
</dbReference>
<organism evidence="10 11">
    <name type="scientific">Candidatus Choladousia intestinavium</name>
    <dbReference type="NCBI Taxonomy" id="2840727"/>
    <lineage>
        <taxon>Bacteria</taxon>
        <taxon>Bacillati</taxon>
        <taxon>Bacillota</taxon>
        <taxon>Clostridia</taxon>
        <taxon>Lachnospirales</taxon>
        <taxon>Lachnospiraceae</taxon>
        <taxon>Lachnospiraceae incertae sedis</taxon>
        <taxon>Candidatus Choladousia</taxon>
    </lineage>
</organism>
<evidence type="ECO:0000256" key="6">
    <source>
        <dbReference type="ARBA" id="ARBA00023004"/>
    </source>
</evidence>
<dbReference type="SUPFAM" id="SSF102114">
    <property type="entry name" value="Radical SAM enzymes"/>
    <property type="match status" value="1"/>
</dbReference>
<protein>
    <submittedName>
        <fullName evidence="10">Radical SAM protein</fullName>
    </submittedName>
</protein>
<dbReference type="AlphaFoldDB" id="A0A9D1DA35"/>
<feature type="binding site" evidence="8">
    <location>
        <position position="73"/>
    </location>
    <ligand>
        <name>[4Fe-4S] cluster</name>
        <dbReference type="ChEBI" id="CHEBI:49883"/>
        <note>4Fe-4S-S-AdoMet</note>
    </ligand>
</feature>
<evidence type="ECO:0000256" key="2">
    <source>
        <dbReference type="ARBA" id="ARBA00022485"/>
    </source>
</evidence>
<keyword evidence="3 8" id="KW-0949">S-adenosyl-L-methionine</keyword>
<dbReference type="SFLD" id="SFLDS00029">
    <property type="entry name" value="Radical_SAM"/>
    <property type="match status" value="1"/>
</dbReference>
<dbReference type="SFLD" id="SFLDG01099">
    <property type="entry name" value="Uncharacterised_Radical_SAM_Su"/>
    <property type="match status" value="1"/>
</dbReference>
<evidence type="ECO:0000256" key="5">
    <source>
        <dbReference type="ARBA" id="ARBA00023002"/>
    </source>
</evidence>
<dbReference type="CDD" id="cd01335">
    <property type="entry name" value="Radical_SAM"/>
    <property type="match status" value="1"/>
</dbReference>
<keyword evidence="5" id="KW-0560">Oxidoreductase</keyword>
<dbReference type="InterPro" id="IPR040085">
    <property type="entry name" value="MJ0674-like"/>
</dbReference>
<name>A0A9D1DA35_9FIRM</name>
<keyword evidence="4 8" id="KW-0479">Metal-binding</keyword>
<evidence type="ECO:0000256" key="7">
    <source>
        <dbReference type="ARBA" id="ARBA00023014"/>
    </source>
</evidence>
<dbReference type="GO" id="GO:0046872">
    <property type="term" value="F:metal ion binding"/>
    <property type="evidence" value="ECO:0007669"/>
    <property type="project" value="UniProtKB-KW"/>
</dbReference>
<dbReference type="Gene3D" id="3.20.20.70">
    <property type="entry name" value="Aldolase class I"/>
    <property type="match status" value="1"/>
</dbReference>
<reference evidence="10" key="2">
    <citation type="journal article" date="2021" name="PeerJ">
        <title>Extensive microbial diversity within the chicken gut microbiome revealed by metagenomics and culture.</title>
        <authorList>
            <person name="Gilroy R."/>
            <person name="Ravi A."/>
            <person name="Getino M."/>
            <person name="Pursley I."/>
            <person name="Horton D.L."/>
            <person name="Alikhan N.F."/>
            <person name="Baker D."/>
            <person name="Gharbi K."/>
            <person name="Hall N."/>
            <person name="Watson M."/>
            <person name="Adriaenssens E.M."/>
            <person name="Foster-Nyarko E."/>
            <person name="Jarju S."/>
            <person name="Secka A."/>
            <person name="Antonio M."/>
            <person name="Oren A."/>
            <person name="Chaudhuri R.R."/>
            <person name="La Ragione R."/>
            <person name="Hildebrand F."/>
            <person name="Pallen M.J."/>
        </authorList>
    </citation>
    <scope>NUCLEOTIDE SEQUENCE</scope>
    <source>
        <strain evidence="10">ChiSjej4B22-8148</strain>
    </source>
</reference>
<sequence>MNGNPLREERNLPGCRLCPRACGADRAAGEEGLCGAGKEIRIARAALHFWEEPCISGTKGSGAVFFSGCPLRCVYCQNREISRGLAGASVSVERLAEIFMELQEQQANNINLVTAGHYLPQVREALLLAKGRGLSVPVVYNTSSYEKPEALRMLEGLVDIYLPDLKYLDPDLAGNYSKALDYPERAMEAIQEMVRQVPEPEFDSRGIMKKGVIVRHLLLPGHVREGKRIVRYLHETYGNRIYISLMNQYTPTEAVKTDSLLGRKATKREYERLLNYAMETGVEQGFFQEGDTARESFIPPFDLEGVYSK</sequence>
<proteinExistence type="inferred from homology"/>
<evidence type="ECO:0000313" key="11">
    <source>
        <dbReference type="Proteomes" id="UP000886757"/>
    </source>
</evidence>
<dbReference type="GO" id="GO:0016491">
    <property type="term" value="F:oxidoreductase activity"/>
    <property type="evidence" value="ECO:0007669"/>
    <property type="project" value="UniProtKB-KW"/>
</dbReference>
<comment type="similarity">
    <text evidence="1">Belongs to the organic radical-activating enzymes family.</text>
</comment>
<keyword evidence="7 8" id="KW-0411">Iron-sulfur</keyword>
<dbReference type="GO" id="GO:0051539">
    <property type="term" value="F:4 iron, 4 sulfur cluster binding"/>
    <property type="evidence" value="ECO:0007669"/>
    <property type="project" value="UniProtKB-KW"/>
</dbReference>
<dbReference type="PROSITE" id="PS01087">
    <property type="entry name" value="RADICAL_ACTIVATING"/>
    <property type="match status" value="1"/>
</dbReference>